<sequence length="78" mass="8663">LEHPSNWFQCSFEYLASDVVKIGGELNKLQGGVTIEQVDTLPNARLVQLMEKARKPDASKKQVNNALDCLSDSLSLYP</sequence>
<organism evidence="1">
    <name type="scientific">Taenia asiatica</name>
    <name type="common">Asian tapeworm</name>
    <dbReference type="NCBI Taxonomy" id="60517"/>
    <lineage>
        <taxon>Eukaryota</taxon>
        <taxon>Metazoa</taxon>
        <taxon>Spiralia</taxon>
        <taxon>Lophotrochozoa</taxon>
        <taxon>Platyhelminthes</taxon>
        <taxon>Cestoda</taxon>
        <taxon>Eucestoda</taxon>
        <taxon>Cyclophyllidea</taxon>
        <taxon>Taeniidae</taxon>
        <taxon>Taenia</taxon>
    </lineage>
</organism>
<evidence type="ECO:0000313" key="1">
    <source>
        <dbReference type="WBParaSite" id="TASK_0000289701-mRNA-1"/>
    </source>
</evidence>
<dbReference type="WBParaSite" id="TASK_0000289701-mRNA-1">
    <property type="protein sequence ID" value="TASK_0000289701-mRNA-1"/>
    <property type="gene ID" value="TASK_0000289701"/>
</dbReference>
<accession>A0A0R3VZQ3</accession>
<reference evidence="1" key="1">
    <citation type="submission" date="2017-02" db="UniProtKB">
        <authorList>
            <consortium name="WormBaseParasite"/>
        </authorList>
    </citation>
    <scope>IDENTIFICATION</scope>
</reference>
<protein>
    <submittedName>
        <fullName evidence="1">DNA-binding protein</fullName>
    </submittedName>
</protein>
<proteinExistence type="predicted"/>
<name>A0A0R3VZQ3_TAEAS</name>
<dbReference type="AlphaFoldDB" id="A0A0R3VZQ3"/>